<evidence type="ECO:0000256" key="7">
    <source>
        <dbReference type="ARBA" id="ARBA00022692"/>
    </source>
</evidence>
<evidence type="ECO:0000313" key="17">
    <source>
        <dbReference type="EMBL" id="MFC0274706.1"/>
    </source>
</evidence>
<evidence type="ECO:0000256" key="10">
    <source>
        <dbReference type="ARBA" id="ARBA00022840"/>
    </source>
</evidence>
<evidence type="ECO:0000313" key="18">
    <source>
        <dbReference type="Proteomes" id="UP001589854"/>
    </source>
</evidence>
<dbReference type="Pfam" id="PF14689">
    <property type="entry name" value="SPOB_a"/>
    <property type="match status" value="1"/>
</dbReference>
<dbReference type="GO" id="GO:0004673">
    <property type="term" value="F:protein histidine kinase activity"/>
    <property type="evidence" value="ECO:0007669"/>
    <property type="project" value="UniProtKB-EC"/>
</dbReference>
<evidence type="ECO:0000256" key="14">
    <source>
        <dbReference type="SAM" id="Coils"/>
    </source>
</evidence>
<keyword evidence="12" id="KW-0902">Two-component regulatory system</keyword>
<dbReference type="Gene3D" id="3.30.565.10">
    <property type="entry name" value="Histidine kinase-like ATPase, C-terminal domain"/>
    <property type="match status" value="1"/>
</dbReference>
<dbReference type="RefSeq" id="WP_378939224.1">
    <property type="nucleotide sequence ID" value="NZ_JBHLVO010000043.1"/>
</dbReference>
<keyword evidence="7 15" id="KW-0812">Transmembrane</keyword>
<dbReference type="InterPro" id="IPR005467">
    <property type="entry name" value="His_kinase_dom"/>
</dbReference>
<evidence type="ECO:0000256" key="4">
    <source>
        <dbReference type="ARBA" id="ARBA00022475"/>
    </source>
</evidence>
<dbReference type="SMART" id="SM00387">
    <property type="entry name" value="HATPase_c"/>
    <property type="match status" value="1"/>
</dbReference>
<dbReference type="InterPro" id="IPR004358">
    <property type="entry name" value="Sig_transdc_His_kin-like_C"/>
</dbReference>
<dbReference type="SUPFAM" id="SSF55874">
    <property type="entry name" value="ATPase domain of HSP90 chaperone/DNA topoisomerase II/histidine kinase"/>
    <property type="match status" value="1"/>
</dbReference>
<dbReference type="InterPro" id="IPR000014">
    <property type="entry name" value="PAS"/>
</dbReference>
<keyword evidence="5" id="KW-0597">Phosphoprotein</keyword>
<name>A0ABV6GLZ1_9BACI</name>
<dbReference type="SUPFAM" id="SSF103190">
    <property type="entry name" value="Sensory domain-like"/>
    <property type="match status" value="1"/>
</dbReference>
<proteinExistence type="predicted"/>
<feature type="transmembrane region" description="Helical" evidence="15">
    <location>
        <begin position="12"/>
        <end position="31"/>
    </location>
</feature>
<evidence type="ECO:0000256" key="15">
    <source>
        <dbReference type="SAM" id="Phobius"/>
    </source>
</evidence>
<feature type="coiled-coil region" evidence="14">
    <location>
        <begin position="434"/>
        <end position="461"/>
    </location>
</feature>
<dbReference type="SUPFAM" id="SSF55890">
    <property type="entry name" value="Sporulation response regulatory protein Spo0B"/>
    <property type="match status" value="1"/>
</dbReference>
<dbReference type="InterPro" id="IPR035965">
    <property type="entry name" value="PAS-like_dom_sf"/>
</dbReference>
<keyword evidence="14" id="KW-0175">Coiled coil</keyword>
<feature type="transmembrane region" description="Helical" evidence="15">
    <location>
        <begin position="175"/>
        <end position="197"/>
    </location>
</feature>
<dbReference type="Gene3D" id="3.30.450.20">
    <property type="entry name" value="PAS domain"/>
    <property type="match status" value="2"/>
</dbReference>
<dbReference type="InterPro" id="IPR016120">
    <property type="entry name" value="Sig_transdc_His_kin_SpoOB"/>
</dbReference>
<evidence type="ECO:0000256" key="3">
    <source>
        <dbReference type="ARBA" id="ARBA00012438"/>
    </source>
</evidence>
<gene>
    <name evidence="17" type="primary">dcuS</name>
    <name evidence="17" type="ORF">ACFFIX_25600</name>
</gene>
<dbReference type="Pfam" id="PF17203">
    <property type="entry name" value="sCache_3_2"/>
    <property type="match status" value="1"/>
</dbReference>
<dbReference type="InterPro" id="IPR039506">
    <property type="entry name" value="SPOB_a"/>
</dbReference>
<dbReference type="PRINTS" id="PR00344">
    <property type="entry name" value="BCTRLSENSOR"/>
</dbReference>
<evidence type="ECO:0000256" key="5">
    <source>
        <dbReference type="ARBA" id="ARBA00022553"/>
    </source>
</evidence>
<keyword evidence="4" id="KW-1003">Cell membrane</keyword>
<feature type="domain" description="Histidine kinase" evidence="16">
    <location>
        <begin position="316"/>
        <end position="529"/>
    </location>
</feature>
<protein>
    <recommendedName>
        <fullName evidence="3">histidine kinase</fullName>
        <ecNumber evidence="3">2.7.13.3</ecNumber>
    </recommendedName>
</protein>
<evidence type="ECO:0000256" key="11">
    <source>
        <dbReference type="ARBA" id="ARBA00022989"/>
    </source>
</evidence>
<keyword evidence="18" id="KW-1185">Reference proteome</keyword>
<evidence type="ECO:0000256" key="6">
    <source>
        <dbReference type="ARBA" id="ARBA00022679"/>
    </source>
</evidence>
<dbReference type="Pfam" id="PF02518">
    <property type="entry name" value="HATPase_c"/>
    <property type="match status" value="1"/>
</dbReference>
<evidence type="ECO:0000256" key="8">
    <source>
        <dbReference type="ARBA" id="ARBA00022741"/>
    </source>
</evidence>
<keyword evidence="6 17" id="KW-0808">Transferase</keyword>
<dbReference type="EMBL" id="JBHLVO010000043">
    <property type="protein sequence ID" value="MFC0274706.1"/>
    <property type="molecule type" value="Genomic_DNA"/>
</dbReference>
<comment type="caution">
    <text evidence="17">The sequence shown here is derived from an EMBL/GenBank/DDBJ whole genome shotgun (WGS) entry which is preliminary data.</text>
</comment>
<keyword evidence="10" id="KW-0067">ATP-binding</keyword>
<evidence type="ECO:0000256" key="2">
    <source>
        <dbReference type="ARBA" id="ARBA00004651"/>
    </source>
</evidence>
<keyword evidence="8" id="KW-0547">Nucleotide-binding</keyword>
<dbReference type="SUPFAM" id="SSF55785">
    <property type="entry name" value="PYP-like sensor domain (PAS domain)"/>
    <property type="match status" value="1"/>
</dbReference>
<evidence type="ECO:0000256" key="13">
    <source>
        <dbReference type="ARBA" id="ARBA00023136"/>
    </source>
</evidence>
<evidence type="ECO:0000259" key="16">
    <source>
        <dbReference type="PROSITE" id="PS50109"/>
    </source>
</evidence>
<comment type="subcellular location">
    <subcellularLocation>
        <location evidence="2">Cell membrane</location>
        <topology evidence="2">Multi-pass membrane protein</topology>
    </subcellularLocation>
</comment>
<accession>A0ABV6GLZ1</accession>
<keyword evidence="13 15" id="KW-0472">Membrane</keyword>
<reference evidence="17 18" key="1">
    <citation type="submission" date="2024-09" db="EMBL/GenBank/DDBJ databases">
        <authorList>
            <person name="Sun Q."/>
            <person name="Mori K."/>
        </authorList>
    </citation>
    <scope>NUCLEOTIDE SEQUENCE [LARGE SCALE GENOMIC DNA]</scope>
    <source>
        <strain evidence="17 18">CCM 7228</strain>
    </source>
</reference>
<dbReference type="PANTHER" id="PTHR43547:SF10">
    <property type="entry name" value="SENSOR HISTIDINE KINASE DCUS"/>
    <property type="match status" value="1"/>
</dbReference>
<dbReference type="InterPro" id="IPR036890">
    <property type="entry name" value="HATPase_C_sf"/>
</dbReference>
<dbReference type="SMART" id="SM00091">
    <property type="entry name" value="PAS"/>
    <property type="match status" value="1"/>
</dbReference>
<dbReference type="Pfam" id="PF00989">
    <property type="entry name" value="PAS"/>
    <property type="match status" value="1"/>
</dbReference>
<dbReference type="PANTHER" id="PTHR43547">
    <property type="entry name" value="TWO-COMPONENT HISTIDINE KINASE"/>
    <property type="match status" value="1"/>
</dbReference>
<dbReference type="Gene3D" id="1.10.287.130">
    <property type="match status" value="1"/>
</dbReference>
<dbReference type="InterPro" id="IPR013767">
    <property type="entry name" value="PAS_fold"/>
</dbReference>
<evidence type="ECO:0000256" key="1">
    <source>
        <dbReference type="ARBA" id="ARBA00000085"/>
    </source>
</evidence>
<dbReference type="InterPro" id="IPR003594">
    <property type="entry name" value="HATPase_dom"/>
</dbReference>
<comment type="catalytic activity">
    <reaction evidence="1">
        <text>ATP + protein L-histidine = ADP + protein N-phospho-L-histidine.</text>
        <dbReference type="EC" id="2.7.13.3"/>
    </reaction>
</comment>
<keyword evidence="9 17" id="KW-0418">Kinase</keyword>
<dbReference type="NCBIfam" id="NF008298">
    <property type="entry name" value="PRK11086.1"/>
    <property type="match status" value="1"/>
</dbReference>
<evidence type="ECO:0000256" key="9">
    <source>
        <dbReference type="ARBA" id="ARBA00022777"/>
    </source>
</evidence>
<dbReference type="InterPro" id="IPR033463">
    <property type="entry name" value="sCache_3"/>
</dbReference>
<evidence type="ECO:0000256" key="12">
    <source>
        <dbReference type="ARBA" id="ARBA00023012"/>
    </source>
</evidence>
<dbReference type="EC" id="2.7.13.3" evidence="3"/>
<organism evidence="17 18">
    <name type="scientific">Metabacillus herbersteinensis</name>
    <dbReference type="NCBI Taxonomy" id="283816"/>
    <lineage>
        <taxon>Bacteria</taxon>
        <taxon>Bacillati</taxon>
        <taxon>Bacillota</taxon>
        <taxon>Bacilli</taxon>
        <taxon>Bacillales</taxon>
        <taxon>Bacillaceae</taxon>
        <taxon>Metabacillus</taxon>
    </lineage>
</organism>
<dbReference type="InterPro" id="IPR029151">
    <property type="entry name" value="Sensor-like_sf"/>
</dbReference>
<dbReference type="PROSITE" id="PS50109">
    <property type="entry name" value="HIS_KIN"/>
    <property type="match status" value="1"/>
</dbReference>
<sequence length="534" mass="59401">MSKQKYKLSTIIIFFVCLVVLLSLLFTGLLISQTVSDTIRNNQEEKSKIVSRTVAKSVIVTNGLENGEQNAGAIQQYTVDIQQATDVLFIVVMDMNGIRKSHPNPEMIGKSFVGGDEKAVLNGEEHISLSKGTLGQSLRAFTPIYGADNEQIGAVAVGISLNNVEQALEKAHHNIIIGSIIGILVGVLGAVILARYIKKILFGLEPFEIAKIHEERNTMLQSVHEGIIAVDKDSTITLVNKSALRIFMNSGLPDNPIDMKLTEYMPYSKLDRVLKTGKPEQDEELTFNGVSILVNSVPLIVNKEIVGAISTFREKTEVHELAEQLTGVRMYAEALRAQSHEFMNRLHVILGMVKTGFYDELTNYINEVVNHRVNEVDYVTKNIKDPALAGFIMGKLSFARENQVEMMIDNETVIPAPKEANVIHELITIVGNVIDNAIEAMDDMKEKKLQLKLNYDKHQLQIKVRDSGPGLKKEQFTHIFKKGYSTKKSNRGYGLYLVGKSVESLGGTIQLNLSVENGTEFIIQVPYEVEEEDE</sequence>
<keyword evidence="11 15" id="KW-1133">Transmembrane helix</keyword>
<dbReference type="Proteomes" id="UP001589854">
    <property type="component" value="Unassembled WGS sequence"/>
</dbReference>